<keyword evidence="9" id="KW-0479">Metal-binding</keyword>
<feature type="transmembrane region" description="Helical" evidence="12">
    <location>
        <begin position="21"/>
        <end position="41"/>
    </location>
</feature>
<name>A0A2N8LDF4_9STRE</name>
<dbReference type="PANTHER" id="PTHR47371">
    <property type="entry name" value="LIPOTEICHOIC ACID SYNTHASE"/>
    <property type="match status" value="1"/>
</dbReference>
<feature type="transmembrane region" description="Helical" evidence="12">
    <location>
        <begin position="82"/>
        <end position="104"/>
    </location>
</feature>
<evidence type="ECO:0000259" key="13">
    <source>
        <dbReference type="Pfam" id="PF00884"/>
    </source>
</evidence>
<keyword evidence="6 12" id="KW-1133">Transmembrane helix</keyword>
<keyword evidence="15" id="KW-1185">Reference proteome</keyword>
<dbReference type="InterPro" id="IPR000917">
    <property type="entry name" value="Sulfatase_N"/>
</dbReference>
<dbReference type="AlphaFoldDB" id="A0A2N8LDF4"/>
<keyword evidence="9" id="KW-0464">Manganese</keyword>
<dbReference type="InterPro" id="IPR050448">
    <property type="entry name" value="OpgB/LTA_synthase_biosynth"/>
</dbReference>
<feature type="binding site" evidence="10">
    <location>
        <position position="317"/>
    </location>
    <ligand>
        <name>Mn(2+)</name>
        <dbReference type="ChEBI" id="CHEBI:29035"/>
    </ligand>
</feature>
<dbReference type="OrthoDB" id="5901192at2"/>
<feature type="active site" evidence="8">
    <location>
        <position position="317"/>
    </location>
</feature>
<evidence type="ECO:0000256" key="4">
    <source>
        <dbReference type="ARBA" id="ARBA00022475"/>
    </source>
</evidence>
<dbReference type="InterPro" id="IPR017850">
    <property type="entry name" value="Alkaline_phosphatase_core_sf"/>
</dbReference>
<feature type="compositionally biased region" description="Polar residues" evidence="11">
    <location>
        <begin position="685"/>
        <end position="697"/>
    </location>
</feature>
<dbReference type="SUPFAM" id="SSF53649">
    <property type="entry name" value="Alkaline phosphatase-like"/>
    <property type="match status" value="1"/>
</dbReference>
<evidence type="ECO:0000256" key="10">
    <source>
        <dbReference type="PIRSR" id="PIRSR005091-3"/>
    </source>
</evidence>
<dbReference type="PIRSF" id="PIRSF005091">
    <property type="entry name" value="Mmb_sulf_HI1246"/>
    <property type="match status" value="1"/>
</dbReference>
<feature type="compositionally biased region" description="Low complexity" evidence="11">
    <location>
        <begin position="717"/>
        <end position="729"/>
    </location>
</feature>
<comment type="similarity">
    <text evidence="3">Belongs to the LTA synthase family.</text>
</comment>
<dbReference type="InterPro" id="IPR012160">
    <property type="entry name" value="LtaS-like"/>
</dbReference>
<dbReference type="CDD" id="cd16015">
    <property type="entry name" value="LTA_synthase"/>
    <property type="match status" value="1"/>
</dbReference>
<feature type="transmembrane region" description="Helical" evidence="12">
    <location>
        <begin position="53"/>
        <end position="75"/>
    </location>
</feature>
<evidence type="ECO:0000256" key="5">
    <source>
        <dbReference type="ARBA" id="ARBA00022692"/>
    </source>
</evidence>
<keyword evidence="7 12" id="KW-0472">Membrane</keyword>
<evidence type="ECO:0000256" key="11">
    <source>
        <dbReference type="SAM" id="MobiDB-lite"/>
    </source>
</evidence>
<evidence type="ECO:0000256" key="7">
    <source>
        <dbReference type="ARBA" id="ARBA00023136"/>
    </source>
</evidence>
<comment type="pathway">
    <text evidence="2">Cell wall biogenesis; lipoteichoic acid biosynthesis.</text>
</comment>
<evidence type="ECO:0000256" key="9">
    <source>
        <dbReference type="PIRSR" id="PIRSR005091-2"/>
    </source>
</evidence>
<evidence type="ECO:0000256" key="6">
    <source>
        <dbReference type="ARBA" id="ARBA00022989"/>
    </source>
</evidence>
<evidence type="ECO:0000313" key="14">
    <source>
        <dbReference type="EMBL" id="PND48198.1"/>
    </source>
</evidence>
<gene>
    <name evidence="14" type="ORF">AT575_02550</name>
</gene>
<dbReference type="PANTHER" id="PTHR47371:SF3">
    <property type="entry name" value="PHOSPHOGLYCEROL TRANSFERASE I"/>
    <property type="match status" value="1"/>
</dbReference>
<evidence type="ECO:0000256" key="1">
    <source>
        <dbReference type="ARBA" id="ARBA00004651"/>
    </source>
</evidence>
<dbReference type="GO" id="GO:0005886">
    <property type="term" value="C:plasma membrane"/>
    <property type="evidence" value="ECO:0007669"/>
    <property type="project" value="UniProtKB-SubCell"/>
</dbReference>
<organism evidence="14 15">
    <name type="scientific">Streptococcus penaeicida</name>
    <dbReference type="NCBI Taxonomy" id="1765960"/>
    <lineage>
        <taxon>Bacteria</taxon>
        <taxon>Bacillati</taxon>
        <taxon>Bacillota</taxon>
        <taxon>Bacilli</taxon>
        <taxon>Lactobacillales</taxon>
        <taxon>Streptococcaceae</taxon>
        <taxon>Streptococcus</taxon>
    </lineage>
</organism>
<accession>A0A2N8LDF4</accession>
<evidence type="ECO:0000256" key="3">
    <source>
        <dbReference type="ARBA" id="ARBA00009983"/>
    </source>
</evidence>
<feature type="binding site" evidence="10">
    <location>
        <position position="498"/>
    </location>
    <ligand>
        <name>Mn(2+)</name>
        <dbReference type="ChEBI" id="CHEBI:29035"/>
    </ligand>
</feature>
<dbReference type="Proteomes" id="UP000235963">
    <property type="component" value="Unassembled WGS sequence"/>
</dbReference>
<feature type="domain" description="Sulfatase N-terminal" evidence="13">
    <location>
        <begin position="261"/>
        <end position="565"/>
    </location>
</feature>
<evidence type="ECO:0000256" key="12">
    <source>
        <dbReference type="SAM" id="Phobius"/>
    </source>
</evidence>
<dbReference type="Gene3D" id="3.40.720.10">
    <property type="entry name" value="Alkaline Phosphatase, subunit A"/>
    <property type="match status" value="1"/>
</dbReference>
<dbReference type="GO" id="GO:0046872">
    <property type="term" value="F:metal ion binding"/>
    <property type="evidence" value="ECO:0007669"/>
    <property type="project" value="UniProtKB-KW"/>
</dbReference>
<dbReference type="Gene3D" id="3.30.1120.170">
    <property type="match status" value="1"/>
</dbReference>
<dbReference type="Pfam" id="PF00884">
    <property type="entry name" value="Sulfatase"/>
    <property type="match status" value="1"/>
</dbReference>
<keyword evidence="4" id="KW-1003">Cell membrane</keyword>
<feature type="binding site" evidence="10">
    <location>
        <position position="497"/>
    </location>
    <ligand>
        <name>Mn(2+)</name>
        <dbReference type="ChEBI" id="CHEBI:29035"/>
    </ligand>
</feature>
<feature type="transmembrane region" description="Helical" evidence="12">
    <location>
        <begin position="136"/>
        <end position="155"/>
    </location>
</feature>
<dbReference type="EMBL" id="LOCM01000011">
    <property type="protein sequence ID" value="PND48198.1"/>
    <property type="molecule type" value="Genomic_DNA"/>
</dbReference>
<evidence type="ECO:0000313" key="15">
    <source>
        <dbReference type="Proteomes" id="UP000235963"/>
    </source>
</evidence>
<comment type="caution">
    <text evidence="14">The sequence shown here is derived from an EMBL/GenBank/DDBJ whole genome shotgun (WGS) entry which is preliminary data.</text>
</comment>
<feature type="binding site" evidence="10">
    <location>
        <position position="269"/>
    </location>
    <ligand>
        <name>Mn(2+)</name>
        <dbReference type="ChEBI" id="CHEBI:29035"/>
    </ligand>
</feature>
<comment type="subcellular location">
    <subcellularLocation>
        <location evidence="1">Cell membrane</location>
        <topology evidence="1">Multi-pass membrane protein</topology>
    </subcellularLocation>
</comment>
<feature type="transmembrane region" description="Helical" evidence="12">
    <location>
        <begin position="167"/>
        <end position="187"/>
    </location>
</feature>
<keyword evidence="5 12" id="KW-0812">Transmembrane</keyword>
<dbReference type="RefSeq" id="WP_102777023.1">
    <property type="nucleotide sequence ID" value="NZ_LOCM01000011.1"/>
</dbReference>
<sequence length="735" mass="83127">MNEEVSSVTTFKNIISKFTSTRLGFILTLLIAYWIKTIWAYQMDFSLDLGNLYQVFLSLINPVPLALLLLGLALYIKNTKTFYLVAWIIYILLNLLLISNAIYYREFSDFITVSAMLASSKVSAGLGDSALNLVRVWDIIFIFDFIVFIALKVSKKFKTDSRPFNKRAAFAVSALSFLMMSANLFLAEIDRPELLTRGFSNTYIVRALGLPAFTMYSGNQTYQAQKERNGATAEELVDVKNYVKSHYAAPDPKYFGIAKGKNVIVIHLESFQQFIIDYKLKSEDKEYEVTPFLNSLYHSNSTIAFSNFFHQVKAGKTSDAETMMENSLFGLNSGSFMVNYGGDNTQFATPTILKQNGDYSSAVFHGNVGTFWNRNNAYKQWGYNYFFDSSYFQKQTDTNSFQYGLNDKYMFKDSIKYLERMQQPFYTKFITVSNHYPYTSLKGEKDEEGFPLAETDDETINGYFATANYLDASIKSFFDYLKASGLYDNSIIVMYGDHYGISNSRNTSLAELLGKDPETWSEYDNAMLQRVPYMIHVPGFNGGGIKETFGGEIDALPTLLHVLGVDTSNYIQLGQDLLSPQNKQIVAQRTSGTYMTPEYTNYGGRLFNTKSGIEITNPDEMTIEKNKLIRDEITRQLAVSDAVQTGDLLRFNTDNGLKKNDATLYDYTHQLKQMKAIEKKLGDKSTSLYSKNGNKGTTKLFKAPSYLELNPKEDETSSSSTSSSSSSSSQEKKTN</sequence>
<evidence type="ECO:0000256" key="2">
    <source>
        <dbReference type="ARBA" id="ARBA00004936"/>
    </source>
</evidence>
<feature type="region of interest" description="Disordered" evidence="11">
    <location>
        <begin position="685"/>
        <end position="735"/>
    </location>
</feature>
<reference evidence="14 15" key="1">
    <citation type="submission" date="2015-12" db="EMBL/GenBank/DDBJ databases">
        <title>Streptococcus penaeicida sp. nov.</title>
        <authorList>
            <person name="Gomez-Gil B."/>
            <person name="Morales-Covarrubias M."/>
        </authorList>
    </citation>
    <scope>NUCLEOTIDE SEQUENCE [LARGE SCALE GENOMIC DNA]</scope>
    <source>
        <strain evidence="14 15">CAIM 1838</strain>
    </source>
</reference>
<evidence type="ECO:0000256" key="8">
    <source>
        <dbReference type="PIRSR" id="PIRSR005091-1"/>
    </source>
</evidence>
<protein>
    <submittedName>
        <fullName evidence="14">Alkaline phosphatase</fullName>
    </submittedName>
</protein>
<proteinExistence type="inferred from homology"/>
<feature type="binding site" evidence="9">
    <location>
        <position position="435"/>
    </location>
    <ligand>
        <name>substrate</name>
    </ligand>
</feature>